<dbReference type="HAMAP" id="MF_00211">
    <property type="entry name" value="TrpD"/>
    <property type="match status" value="1"/>
</dbReference>
<name>A0AAP4BQH4_9CORY</name>
<dbReference type="PANTHER" id="PTHR43285:SF2">
    <property type="entry name" value="ANTHRANILATE PHOSPHORIBOSYLTRANSFERASE"/>
    <property type="match status" value="1"/>
</dbReference>
<feature type="binding site" evidence="9">
    <location>
        <position position="130"/>
    </location>
    <ligand>
        <name>Mg(2+)</name>
        <dbReference type="ChEBI" id="CHEBI:18420"/>
        <label>1</label>
    </ligand>
</feature>
<comment type="function">
    <text evidence="9">Catalyzes the transfer of the phosphoribosyl group of 5-phosphorylribose-1-pyrophosphate (PRPP) to anthranilate to yield N-(5'-phosphoribosyl)-anthranilate (PRA).</text>
</comment>
<keyword evidence="2 9" id="KW-0028">Amino-acid biosynthesis</keyword>
<feature type="binding site" evidence="9">
    <location>
        <position position="118"/>
    </location>
    <ligand>
        <name>5-phospho-alpha-D-ribose 1-diphosphate</name>
        <dbReference type="ChEBI" id="CHEBI:58017"/>
    </ligand>
</feature>
<evidence type="ECO:0000256" key="7">
    <source>
        <dbReference type="ARBA" id="ARBA00052328"/>
    </source>
</evidence>
<dbReference type="GO" id="GO:0000287">
    <property type="term" value="F:magnesium ion binding"/>
    <property type="evidence" value="ECO:0007669"/>
    <property type="project" value="UniProtKB-UniRule"/>
</dbReference>
<proteinExistence type="inferred from homology"/>
<keyword evidence="9" id="KW-0460">Magnesium</keyword>
<comment type="similarity">
    <text evidence="8">In the C-terminal section; belongs to the anthranilate phosphoribosyltransferase family.</text>
</comment>
<evidence type="ECO:0000256" key="8">
    <source>
        <dbReference type="ARBA" id="ARBA00061188"/>
    </source>
</evidence>
<dbReference type="InterPro" id="IPR036320">
    <property type="entry name" value="Glycosyl_Trfase_fam3_N_dom_sf"/>
</dbReference>
<keyword evidence="6 9" id="KW-0057">Aromatic amino acid biosynthesis</keyword>
<dbReference type="GO" id="GO:0004048">
    <property type="term" value="F:anthranilate phosphoribosyltransferase activity"/>
    <property type="evidence" value="ECO:0007669"/>
    <property type="project" value="UniProtKB-UniRule"/>
</dbReference>
<feature type="binding site" evidence="9">
    <location>
        <position position="262"/>
    </location>
    <ligand>
        <name>Mg(2+)</name>
        <dbReference type="ChEBI" id="CHEBI:18420"/>
        <label>2</label>
    </ligand>
</feature>
<evidence type="ECO:0000259" key="12">
    <source>
        <dbReference type="Pfam" id="PF02885"/>
    </source>
</evidence>
<accession>A0AAP4BQH4</accession>
<evidence type="ECO:0000256" key="1">
    <source>
        <dbReference type="ARBA" id="ARBA00004907"/>
    </source>
</evidence>
<feature type="region of interest" description="Disordered" evidence="10">
    <location>
        <begin position="1"/>
        <end position="38"/>
    </location>
</feature>
<feature type="binding site" evidence="9">
    <location>
        <position position="263"/>
    </location>
    <ligand>
        <name>Mg(2+)</name>
        <dbReference type="ChEBI" id="CHEBI:18420"/>
        <label>2</label>
    </ligand>
</feature>
<evidence type="ECO:0000259" key="11">
    <source>
        <dbReference type="Pfam" id="PF00591"/>
    </source>
</evidence>
<dbReference type="SUPFAM" id="SSF52418">
    <property type="entry name" value="Nucleoside phosphorylase/phosphoribosyltransferase catalytic domain"/>
    <property type="match status" value="1"/>
</dbReference>
<dbReference type="InterPro" id="IPR017459">
    <property type="entry name" value="Glycosyl_Trfase_fam3_N_dom"/>
</dbReference>
<comment type="cofactor">
    <cofactor evidence="9">
        <name>Mg(2+)</name>
        <dbReference type="ChEBI" id="CHEBI:18420"/>
    </cofactor>
    <text evidence="9">Binds 2 magnesium ions per monomer.</text>
</comment>
<dbReference type="InterPro" id="IPR035902">
    <property type="entry name" value="Nuc_phospho_transferase"/>
</dbReference>
<dbReference type="PANTHER" id="PTHR43285">
    <property type="entry name" value="ANTHRANILATE PHOSPHORIBOSYLTRANSFERASE"/>
    <property type="match status" value="1"/>
</dbReference>
<reference evidence="13" key="1">
    <citation type="submission" date="2023-05" db="EMBL/GenBank/DDBJ databases">
        <title>Metabolic capabilities are highly conserved among human nasal-associated Corynebacterium species in pangenomic analyses.</title>
        <authorList>
            <person name="Tran T.H."/>
            <person name="Roberts A.Q."/>
            <person name="Escapa I.F."/>
            <person name="Gao W."/>
            <person name="Conlan S."/>
            <person name="Kong H."/>
            <person name="Segre J.A."/>
            <person name="Kelly M.S."/>
            <person name="Lemon K.P."/>
        </authorList>
    </citation>
    <scope>NUCLEOTIDE SEQUENCE</scope>
    <source>
        <strain evidence="13">KPL2773</strain>
    </source>
</reference>
<dbReference type="FunFam" id="3.40.1030.10:FF:000002">
    <property type="entry name" value="Anthranilate phosphoribosyltransferase"/>
    <property type="match status" value="1"/>
</dbReference>
<comment type="catalytic activity">
    <reaction evidence="7 9">
        <text>N-(5-phospho-beta-D-ribosyl)anthranilate + diphosphate = 5-phospho-alpha-D-ribose 1-diphosphate + anthranilate</text>
        <dbReference type="Rhea" id="RHEA:11768"/>
        <dbReference type="ChEBI" id="CHEBI:16567"/>
        <dbReference type="ChEBI" id="CHEBI:18277"/>
        <dbReference type="ChEBI" id="CHEBI:33019"/>
        <dbReference type="ChEBI" id="CHEBI:58017"/>
        <dbReference type="EC" id="2.4.2.18"/>
    </reaction>
</comment>
<evidence type="ECO:0000256" key="6">
    <source>
        <dbReference type="ARBA" id="ARBA00023141"/>
    </source>
</evidence>
<dbReference type="GO" id="GO:0000162">
    <property type="term" value="P:L-tryptophan biosynthetic process"/>
    <property type="evidence" value="ECO:0007669"/>
    <property type="project" value="UniProtKB-UniRule"/>
</dbReference>
<dbReference type="AlphaFoldDB" id="A0AAP4BQH4"/>
<evidence type="ECO:0000313" key="14">
    <source>
        <dbReference type="Proteomes" id="UP001224412"/>
    </source>
</evidence>
<dbReference type="EC" id="2.4.2.18" evidence="9"/>
<dbReference type="Pfam" id="PF00591">
    <property type="entry name" value="Glycos_transf_3"/>
    <property type="match status" value="1"/>
</dbReference>
<gene>
    <name evidence="9 13" type="primary">trpD</name>
    <name evidence="13" type="ORF">QPX42_05540</name>
</gene>
<feature type="binding site" evidence="9">
    <location>
        <position position="118"/>
    </location>
    <ligand>
        <name>anthranilate</name>
        <dbReference type="ChEBI" id="CHEBI:16567"/>
        <label>1</label>
    </ligand>
</feature>
<keyword evidence="4 9" id="KW-0808">Transferase</keyword>
<comment type="subunit">
    <text evidence="9">Homodimer.</text>
</comment>
<feature type="binding site" evidence="9">
    <location>
        <begin position="128"/>
        <end position="131"/>
    </location>
    <ligand>
        <name>5-phospho-alpha-D-ribose 1-diphosphate</name>
        <dbReference type="ChEBI" id="CHEBI:58017"/>
    </ligand>
</feature>
<dbReference type="SUPFAM" id="SSF47648">
    <property type="entry name" value="Nucleoside phosphorylase/phosphoribosyltransferase N-terminal domain"/>
    <property type="match status" value="1"/>
</dbReference>
<evidence type="ECO:0000256" key="4">
    <source>
        <dbReference type="ARBA" id="ARBA00022679"/>
    </source>
</evidence>
<keyword evidence="5 9" id="KW-0822">Tryptophan biosynthesis</keyword>
<feature type="binding site" evidence="9">
    <location>
        <position position="204"/>
    </location>
    <ligand>
        <name>anthranilate</name>
        <dbReference type="ChEBI" id="CHEBI:16567"/>
        <label>2</label>
    </ligand>
</feature>
<evidence type="ECO:0000256" key="3">
    <source>
        <dbReference type="ARBA" id="ARBA00022676"/>
    </source>
</evidence>
<evidence type="ECO:0000256" key="5">
    <source>
        <dbReference type="ARBA" id="ARBA00022822"/>
    </source>
</evidence>
<dbReference type="Pfam" id="PF02885">
    <property type="entry name" value="Glycos_trans_3N"/>
    <property type="match status" value="1"/>
</dbReference>
<organism evidence="13 14">
    <name type="scientific">Corynebacterium pseudodiphtheriticum</name>
    <dbReference type="NCBI Taxonomy" id="37637"/>
    <lineage>
        <taxon>Bacteria</taxon>
        <taxon>Bacillati</taxon>
        <taxon>Actinomycetota</taxon>
        <taxon>Actinomycetes</taxon>
        <taxon>Mycobacteriales</taxon>
        <taxon>Corynebacteriaceae</taxon>
        <taxon>Corynebacterium</taxon>
    </lineage>
</organism>
<feature type="binding site" evidence="9">
    <location>
        <position position="149"/>
    </location>
    <ligand>
        <name>anthranilate</name>
        <dbReference type="ChEBI" id="CHEBI:16567"/>
        <label>1</label>
    </ligand>
</feature>
<dbReference type="InterPro" id="IPR000312">
    <property type="entry name" value="Glycosyl_Trfase_fam3"/>
</dbReference>
<feature type="binding site" evidence="9">
    <location>
        <begin position="121"/>
        <end position="122"/>
    </location>
    <ligand>
        <name>5-phospho-alpha-D-ribose 1-diphosphate</name>
        <dbReference type="ChEBI" id="CHEBI:58017"/>
    </ligand>
</feature>
<dbReference type="Gene3D" id="3.40.1030.10">
    <property type="entry name" value="Nucleoside phosphorylase/phosphoribosyltransferase catalytic domain"/>
    <property type="match status" value="1"/>
</dbReference>
<feature type="domain" description="Glycosyl transferase family 3" evidence="11">
    <location>
        <begin position="113"/>
        <end position="361"/>
    </location>
</feature>
<comment type="caution">
    <text evidence="13">The sequence shown here is derived from an EMBL/GenBank/DDBJ whole genome shotgun (WGS) entry which is preliminary data.</text>
</comment>
<dbReference type="GO" id="GO:0005829">
    <property type="term" value="C:cytosol"/>
    <property type="evidence" value="ECO:0007669"/>
    <property type="project" value="TreeGrafter"/>
</dbReference>
<feature type="binding site" evidence="9">
    <location>
        <position position="158"/>
    </location>
    <ligand>
        <name>5-phospho-alpha-D-ribose 1-diphosphate</name>
        <dbReference type="ChEBI" id="CHEBI:58017"/>
    </ligand>
</feature>
<feature type="compositionally biased region" description="Low complexity" evidence="10">
    <location>
        <begin position="10"/>
        <end position="27"/>
    </location>
</feature>
<dbReference type="Proteomes" id="UP001224412">
    <property type="component" value="Unassembled WGS sequence"/>
</dbReference>
<feature type="binding site" evidence="9">
    <location>
        <position position="126"/>
    </location>
    <ligand>
        <name>5-phospho-alpha-D-ribose 1-diphosphate</name>
        <dbReference type="ChEBI" id="CHEBI:58017"/>
    </ligand>
</feature>
<feature type="binding site" evidence="9">
    <location>
        <begin position="146"/>
        <end position="154"/>
    </location>
    <ligand>
        <name>5-phospho-alpha-D-ribose 1-diphosphate</name>
        <dbReference type="ChEBI" id="CHEBI:58017"/>
    </ligand>
</feature>
<comment type="caution">
    <text evidence="9">Lacks conserved residue(s) required for the propagation of feature annotation.</text>
</comment>
<sequence>MTDQRTTGKTTTENTVAENANAENANADHGSDNADANPAPLDRLLAYLDNHDPTVEQAREVFQPLTIGEYENVHIAALLATIRTRGETFADIAGAAQAFINAARPFPITGAGLLDTAGTGGDGTNTINISTAASLVAAAGGAKVVKGGNRSVSSRSGSADVLEALNIPLDLDVDRAVTQFQNSGFTFLFAPAYHPAVAHVMPVRKALKVPTLFNTLGPLLSPARPEFQMMGIARPEIGETIARVFRELGRKRALVVHGSGTDEVAVHGPTTIWELRDGEIAQYELTPEDFGVTRHELAALEGGDGTANAAAIRAIFEGTAPQAHHDAVAVNAGAMLYVIGKADSIAEGTALATQIINDGTAKRWLATHEEADYGER</sequence>
<evidence type="ECO:0000313" key="13">
    <source>
        <dbReference type="EMBL" id="MDK4307007.1"/>
    </source>
</evidence>
<dbReference type="RefSeq" id="WP_238632712.1">
    <property type="nucleotide sequence ID" value="NZ_JASNUC010000012.1"/>
</dbReference>
<dbReference type="Gene3D" id="1.20.970.10">
    <property type="entry name" value="Transferase, Pyrimidine Nucleoside Phosphorylase, Chain C"/>
    <property type="match status" value="1"/>
</dbReference>
<dbReference type="EMBL" id="JASNVH010000007">
    <property type="protein sequence ID" value="MDK4307007.1"/>
    <property type="molecule type" value="Genomic_DNA"/>
</dbReference>
<keyword evidence="3 9" id="KW-0328">Glycosyltransferase</keyword>
<evidence type="ECO:0000256" key="9">
    <source>
        <dbReference type="HAMAP-Rule" id="MF_00211"/>
    </source>
</evidence>
<comment type="similarity">
    <text evidence="9">Belongs to the anthranilate phosphoribosyltransferase family.</text>
</comment>
<dbReference type="InterPro" id="IPR005940">
    <property type="entry name" value="Anthranilate_Pribosyl_Tfrase"/>
</dbReference>
<evidence type="ECO:0000256" key="2">
    <source>
        <dbReference type="ARBA" id="ARBA00022605"/>
    </source>
</evidence>
<protein>
    <recommendedName>
        <fullName evidence="9">Anthranilate phosphoribosyltransferase</fullName>
        <ecNumber evidence="9">2.4.2.18</ecNumber>
    </recommendedName>
</protein>
<feature type="domain" description="Glycosyl transferase family 3 N-terminal" evidence="12">
    <location>
        <begin position="48"/>
        <end position="103"/>
    </location>
</feature>
<comment type="pathway">
    <text evidence="1 9">Amino-acid biosynthesis; L-tryptophan biosynthesis; L-tryptophan from chorismate: step 2/5.</text>
</comment>
<feature type="binding site" evidence="9">
    <location>
        <position position="263"/>
    </location>
    <ligand>
        <name>Mg(2+)</name>
        <dbReference type="ChEBI" id="CHEBI:18420"/>
        <label>1</label>
    </ligand>
</feature>
<dbReference type="NCBIfam" id="TIGR01245">
    <property type="entry name" value="trpD"/>
    <property type="match status" value="1"/>
</dbReference>
<keyword evidence="9" id="KW-0479">Metal-binding</keyword>
<evidence type="ECO:0000256" key="10">
    <source>
        <dbReference type="SAM" id="MobiDB-lite"/>
    </source>
</evidence>